<dbReference type="RefSeq" id="WP_011813001.1">
    <property type="nucleotide sequence ID" value="NC_008789.1"/>
</dbReference>
<dbReference type="EMBL" id="CP000544">
    <property type="protein sequence ID" value="ABM60978.1"/>
    <property type="molecule type" value="Genomic_DNA"/>
</dbReference>
<comment type="similarity">
    <text evidence="1">Belongs to the bacterial solute-binding protein ModA family.</text>
</comment>
<dbReference type="Proteomes" id="UP000000647">
    <property type="component" value="Chromosome"/>
</dbReference>
<dbReference type="InterPro" id="IPR044084">
    <property type="entry name" value="AvModA-like_subst-bd"/>
</dbReference>
<dbReference type="InterPro" id="IPR005950">
    <property type="entry name" value="ModA"/>
</dbReference>
<gene>
    <name evidence="5" type="ordered locus">Hhal_0184</name>
</gene>
<dbReference type="GO" id="GO:0015689">
    <property type="term" value="P:molybdate ion transport"/>
    <property type="evidence" value="ECO:0007669"/>
    <property type="project" value="InterPro"/>
</dbReference>
<evidence type="ECO:0000256" key="3">
    <source>
        <dbReference type="ARBA" id="ARBA00022729"/>
    </source>
</evidence>
<dbReference type="InterPro" id="IPR050682">
    <property type="entry name" value="ModA/WtpA"/>
</dbReference>
<dbReference type="GO" id="GO:0046872">
    <property type="term" value="F:metal ion binding"/>
    <property type="evidence" value="ECO:0007669"/>
    <property type="project" value="UniProtKB-KW"/>
</dbReference>
<dbReference type="SUPFAM" id="SSF53850">
    <property type="entry name" value="Periplasmic binding protein-like II"/>
    <property type="match status" value="1"/>
</dbReference>
<dbReference type="GO" id="GO:0030973">
    <property type="term" value="F:molybdate ion binding"/>
    <property type="evidence" value="ECO:0007669"/>
    <property type="project" value="InterPro"/>
</dbReference>
<evidence type="ECO:0000313" key="6">
    <source>
        <dbReference type="Proteomes" id="UP000000647"/>
    </source>
</evidence>
<evidence type="ECO:0000313" key="5">
    <source>
        <dbReference type="EMBL" id="ABM60978.1"/>
    </source>
</evidence>
<dbReference type="Gene3D" id="3.40.190.10">
    <property type="entry name" value="Periplasmic binding protein-like II"/>
    <property type="match status" value="2"/>
</dbReference>
<feature type="binding site" evidence="4">
    <location>
        <position position="74"/>
    </location>
    <ligand>
        <name>molybdate</name>
        <dbReference type="ChEBI" id="CHEBI:36264"/>
    </ligand>
</feature>
<dbReference type="CDD" id="cd13539">
    <property type="entry name" value="PBP2_AvModA"/>
    <property type="match status" value="1"/>
</dbReference>
<dbReference type="PIRSF" id="PIRSF004846">
    <property type="entry name" value="ModA"/>
    <property type="match status" value="1"/>
</dbReference>
<dbReference type="NCBIfam" id="TIGR01256">
    <property type="entry name" value="modA"/>
    <property type="match status" value="1"/>
</dbReference>
<evidence type="ECO:0000256" key="1">
    <source>
        <dbReference type="ARBA" id="ARBA00009175"/>
    </source>
</evidence>
<dbReference type="PANTHER" id="PTHR30632:SF14">
    <property type="entry name" value="TUNGSTATE_MOLYBDATE_CHROMATE-BINDING PROTEIN MODA"/>
    <property type="match status" value="1"/>
</dbReference>
<dbReference type="STRING" id="349124.Hhal_0184"/>
<dbReference type="OrthoDB" id="9785015at2"/>
<keyword evidence="6" id="KW-1185">Reference proteome</keyword>
<accession>A1WTG6</accession>
<proteinExistence type="inferred from homology"/>
<evidence type="ECO:0000256" key="2">
    <source>
        <dbReference type="ARBA" id="ARBA00022723"/>
    </source>
</evidence>
<protein>
    <submittedName>
        <fullName evidence="5">Molybdenum ABC transporter, periplasmic molybdate-binding protein</fullName>
    </submittedName>
</protein>
<feature type="binding site" evidence="4">
    <location>
        <position position="180"/>
    </location>
    <ligand>
        <name>molybdate</name>
        <dbReference type="ChEBI" id="CHEBI:36264"/>
    </ligand>
</feature>
<organism evidence="5 6">
    <name type="scientific">Halorhodospira halophila (strain DSM 244 / SL1)</name>
    <name type="common">Ectothiorhodospira halophila (strain DSM 244 / SL1)</name>
    <dbReference type="NCBI Taxonomy" id="349124"/>
    <lineage>
        <taxon>Bacteria</taxon>
        <taxon>Pseudomonadati</taxon>
        <taxon>Pseudomonadota</taxon>
        <taxon>Gammaproteobacteria</taxon>
        <taxon>Chromatiales</taxon>
        <taxon>Ectothiorhodospiraceae</taxon>
        <taxon>Halorhodospira</taxon>
    </lineage>
</organism>
<dbReference type="PANTHER" id="PTHR30632">
    <property type="entry name" value="MOLYBDATE-BINDING PERIPLASMIC PROTEIN"/>
    <property type="match status" value="1"/>
</dbReference>
<dbReference type="Pfam" id="PF13531">
    <property type="entry name" value="SBP_bac_11"/>
    <property type="match status" value="1"/>
</dbReference>
<reference evidence="6" key="1">
    <citation type="submission" date="2006-12" db="EMBL/GenBank/DDBJ databases">
        <title>Complete sequence of Halorhodospira halophila SL1.</title>
        <authorList>
            <consortium name="US DOE Joint Genome Institute"/>
            <person name="Copeland A."/>
            <person name="Lucas S."/>
            <person name="Lapidus A."/>
            <person name="Barry K."/>
            <person name="Detter J.C."/>
            <person name="Glavina del Rio T."/>
            <person name="Hammon N."/>
            <person name="Israni S."/>
            <person name="Dalin E."/>
            <person name="Tice H."/>
            <person name="Pitluck S."/>
            <person name="Saunders E."/>
            <person name="Brettin T."/>
            <person name="Bruce D."/>
            <person name="Han C."/>
            <person name="Tapia R."/>
            <person name="Schmutz J."/>
            <person name="Larimer F."/>
            <person name="Land M."/>
            <person name="Hauser L."/>
            <person name="Kyrpides N."/>
            <person name="Mikhailova N."/>
            <person name="Hoff W."/>
            <person name="Richardson P."/>
        </authorList>
    </citation>
    <scope>NUCLEOTIDE SEQUENCE [LARGE SCALE GENOMIC DNA]</scope>
    <source>
        <strain evidence="6">DSM 244 / SL1</strain>
    </source>
</reference>
<evidence type="ECO:0000256" key="4">
    <source>
        <dbReference type="PIRSR" id="PIRSR004846-1"/>
    </source>
</evidence>
<dbReference type="eggNOG" id="COG0725">
    <property type="taxonomic scope" value="Bacteria"/>
</dbReference>
<name>A1WTG6_HALHL</name>
<keyword evidence="3" id="KW-0732">Signal</keyword>
<keyword evidence="2 4" id="KW-0479">Metal-binding</keyword>
<reference evidence="5 6" key="2">
    <citation type="journal article" date="2013" name="Stand. Genomic Sci.">
        <title>Complete genome sequence of Halorhodospira halophila SL1.</title>
        <authorList>
            <person name="Challacombe J.F."/>
            <person name="Majid S."/>
            <person name="Deole R."/>
            <person name="Brettin T.S."/>
            <person name="Bruce D."/>
            <person name="Delano S.F."/>
            <person name="Detter J.C."/>
            <person name="Gleasner C.D."/>
            <person name="Han C.S."/>
            <person name="Misra M."/>
            <person name="Reitenga K.G."/>
            <person name="Mikhailova N."/>
            <person name="Woyke T."/>
            <person name="Pitluck S."/>
            <person name="Nolan M."/>
            <person name="Land M.L."/>
            <person name="Saunders E."/>
            <person name="Tapia R."/>
            <person name="Lapidus A."/>
            <person name="Ivanova N."/>
            <person name="Hoff W.D."/>
        </authorList>
    </citation>
    <scope>NUCLEOTIDE SEQUENCE [LARGE SCALE GENOMIC DNA]</scope>
    <source>
        <strain evidence="6">DSM 244 / SL1</strain>
    </source>
</reference>
<sequence>MPLPVHRHGANPRKRPSALALLGFAVAWLFAGSAIADATRIAVASGLRHAMNDLVAQFQEQYPEHRLAVSYGSSGSLRTQIANGAPFSAFFAADMARPEALVDSGHAGSAVRHYASGQLVLWTRNQGDATELADLKDPSFRRIAIAHPEHAPYGARAVEALQAEGVYEAVADRLVTGNTVTRALQQAQSGAAQAALIPLSLAIHPNIAEQGQYTPIDPELHHPLEHGYIITRRGAEDEAVARFMEFVGSTAGRETLREHGFHPPE</sequence>
<dbReference type="HOGENOM" id="CLU_065520_1_0_6"/>
<dbReference type="KEGG" id="hha:Hhal_0184"/>
<dbReference type="AlphaFoldDB" id="A1WTG6"/>
<keyword evidence="4" id="KW-0500">Molybdenum</keyword>